<sequence>MHRLLLILLIAGVTPINPLLAILAYNRGITWAMPVCVLWGLGSLAWMAVVATRKRSGVTEAPSSRD</sequence>
<feature type="transmembrane region" description="Helical" evidence="1">
    <location>
        <begin position="31"/>
        <end position="51"/>
    </location>
</feature>
<evidence type="ECO:0000313" key="3">
    <source>
        <dbReference type="Proteomes" id="UP000197904"/>
    </source>
</evidence>
<gene>
    <name evidence="2" type="ORF">CEE55_10900</name>
</gene>
<protein>
    <submittedName>
        <fullName evidence="2">Uncharacterized protein</fullName>
    </submittedName>
</protein>
<dbReference type="EMBL" id="NIXP01000075">
    <property type="protein sequence ID" value="OWR33645.1"/>
    <property type="molecule type" value="Genomic_DNA"/>
</dbReference>
<keyword evidence="1" id="KW-0472">Membrane</keyword>
<evidence type="ECO:0000256" key="1">
    <source>
        <dbReference type="SAM" id="Phobius"/>
    </source>
</evidence>
<name>A0A246L175_9GAMM</name>
<keyword evidence="1" id="KW-1133">Transmembrane helix</keyword>
<evidence type="ECO:0000313" key="2">
    <source>
        <dbReference type="EMBL" id="OWR33645.1"/>
    </source>
</evidence>
<proteinExistence type="predicted"/>
<dbReference type="Proteomes" id="UP000197904">
    <property type="component" value="Unassembled WGS sequence"/>
</dbReference>
<accession>A0A246L175</accession>
<dbReference type="AlphaFoldDB" id="A0A246L175"/>
<reference evidence="2 3" key="1">
    <citation type="submission" date="2017-06" db="EMBL/GenBank/DDBJ databases">
        <authorList>
            <person name="Kim H.J."/>
            <person name="Triplett B.A."/>
        </authorList>
    </citation>
    <scope>NUCLEOTIDE SEQUENCE [LARGE SCALE GENOMIC DNA]</scope>
    <source>
        <strain evidence="2 3">S18795</strain>
    </source>
</reference>
<comment type="caution">
    <text evidence="2">The sequence shown here is derived from an EMBL/GenBank/DDBJ whole genome shotgun (WGS) entry which is preliminary data.</text>
</comment>
<organism evidence="2 3">
    <name type="scientific">Stenotrophomonas pavanii</name>
    <dbReference type="NCBI Taxonomy" id="487698"/>
    <lineage>
        <taxon>Bacteria</taxon>
        <taxon>Pseudomonadati</taxon>
        <taxon>Pseudomonadota</taxon>
        <taxon>Gammaproteobacteria</taxon>
        <taxon>Lysobacterales</taxon>
        <taxon>Lysobacteraceae</taxon>
        <taxon>Stenotrophomonas</taxon>
    </lineage>
</organism>
<keyword evidence="1" id="KW-0812">Transmembrane</keyword>